<evidence type="ECO:0000313" key="3">
    <source>
        <dbReference type="Proteomes" id="UP001234787"/>
    </source>
</evidence>
<protein>
    <recommendedName>
        <fullName evidence="1">DUF4283 domain-containing protein</fullName>
    </recommendedName>
</protein>
<feature type="domain" description="DUF4283" evidence="1">
    <location>
        <begin position="101"/>
        <end position="172"/>
    </location>
</feature>
<comment type="caution">
    <text evidence="2">The sequence shown here is derived from an EMBL/GenBank/DDBJ whole genome shotgun (WGS) entry which is preliminary data.</text>
</comment>
<organism evidence="2 3">
    <name type="scientific">Cryptomeria japonica</name>
    <name type="common">Japanese cedar</name>
    <name type="synonym">Cupressus japonica</name>
    <dbReference type="NCBI Taxonomy" id="3369"/>
    <lineage>
        <taxon>Eukaryota</taxon>
        <taxon>Viridiplantae</taxon>
        <taxon>Streptophyta</taxon>
        <taxon>Embryophyta</taxon>
        <taxon>Tracheophyta</taxon>
        <taxon>Spermatophyta</taxon>
        <taxon>Pinopsida</taxon>
        <taxon>Pinidae</taxon>
        <taxon>Conifers II</taxon>
        <taxon>Cupressales</taxon>
        <taxon>Cupressaceae</taxon>
        <taxon>Cryptomeria</taxon>
    </lineage>
</organism>
<dbReference type="InterPro" id="IPR025558">
    <property type="entry name" value="DUF4283"/>
</dbReference>
<dbReference type="Proteomes" id="UP001234787">
    <property type="component" value="Unassembled WGS sequence"/>
</dbReference>
<evidence type="ECO:0000313" key="2">
    <source>
        <dbReference type="EMBL" id="GLJ59173.1"/>
    </source>
</evidence>
<reference evidence="2" key="1">
    <citation type="submission" date="2022-12" db="EMBL/GenBank/DDBJ databases">
        <title>Chromosome-Level Genome Assembly of Japanese Cedar (Cryptomeriajaponica D. Don).</title>
        <authorList>
            <person name="Fujino T."/>
            <person name="Yamaguchi K."/>
            <person name="Yokoyama T."/>
            <person name="Hamanaka T."/>
            <person name="Harazono Y."/>
            <person name="Kamada H."/>
            <person name="Kobayashi W."/>
            <person name="Ujino-Ihara T."/>
            <person name="Uchiyama K."/>
            <person name="Matsumoto A."/>
            <person name="Izuno A."/>
            <person name="Tsumura Y."/>
            <person name="Toyoda A."/>
            <person name="Shigenobu S."/>
            <person name="Moriguchi Y."/>
            <person name="Ueno S."/>
            <person name="Kasahara M."/>
        </authorList>
    </citation>
    <scope>NUCLEOTIDE SEQUENCE</scope>
</reference>
<dbReference type="EMBL" id="BSEH01000741">
    <property type="protein sequence ID" value="GLJ59173.1"/>
    <property type="molecule type" value="Genomic_DNA"/>
</dbReference>
<keyword evidence="3" id="KW-1185">Reference proteome</keyword>
<gene>
    <name evidence="2" type="ORF">SUGI_1496480</name>
</gene>
<dbReference type="AlphaFoldDB" id="A0AAD3NUI0"/>
<name>A0AAD3NUI0_CRYJA</name>
<dbReference type="Pfam" id="PF14111">
    <property type="entry name" value="DUF4283"/>
    <property type="match status" value="1"/>
</dbReference>
<proteinExistence type="predicted"/>
<dbReference type="InterPro" id="IPR040256">
    <property type="entry name" value="At4g02000-like"/>
</dbReference>
<sequence length="349" mass="39895">MAFKVMRWIALCFFLASILFVNANTFGLRIVTKQASPWNLPSAAPASKYRSKIYNIKKKIAEGISLQKRLAFNGECKKAVCEIDLTSDTEEDRSLWADLVVTGRVVGPKLTNNAIKEWIAKRWGTNLVVKFIPRGFFVVVFAENSERNRILCQENWFLGDHTQPWSPNFDPLPLAVYDKHVWIRLYNLPIEYWGDISKENIGRSLGTLLEDDEGIVEKDLYIYAWLKIAAVKELPSYITLITSRESGYNRLFVRRARRRFSQKVKSKQFWVEKNKPLQNFLCLPSILGSGKEVIGTILGNCTDSRKEVLTVPNPDVPNFVEQLTREVKTKVEIAEASSSSSSKKEYDMG</sequence>
<dbReference type="PANTHER" id="PTHR31286">
    <property type="entry name" value="GLYCINE-RICH CELL WALL STRUCTURAL PROTEIN 1.8-LIKE"/>
    <property type="match status" value="1"/>
</dbReference>
<accession>A0AAD3NUI0</accession>
<dbReference type="PANTHER" id="PTHR31286:SF180">
    <property type="entry name" value="OS10G0362600 PROTEIN"/>
    <property type="match status" value="1"/>
</dbReference>
<evidence type="ECO:0000259" key="1">
    <source>
        <dbReference type="Pfam" id="PF14111"/>
    </source>
</evidence>